<comment type="similarity">
    <text evidence="6">Belongs to the CsrA/RsmA family.</text>
</comment>
<gene>
    <name evidence="6" type="primary">csrA</name>
    <name evidence="7" type="ORF">EV693_1073</name>
</gene>
<evidence type="ECO:0000256" key="1">
    <source>
        <dbReference type="ARBA" id="ARBA00022490"/>
    </source>
</evidence>
<dbReference type="RefSeq" id="WP_132501367.1">
    <property type="nucleotide sequence ID" value="NZ_LVXA01000001.1"/>
</dbReference>
<dbReference type="GO" id="GO:0005829">
    <property type="term" value="C:cytosol"/>
    <property type="evidence" value="ECO:0007669"/>
    <property type="project" value="TreeGrafter"/>
</dbReference>
<dbReference type="GO" id="GO:0048027">
    <property type="term" value="F:mRNA 5'-UTR binding"/>
    <property type="evidence" value="ECO:0007669"/>
    <property type="project" value="UniProtKB-UniRule"/>
</dbReference>
<organism evidence="7 8">
    <name type="scientific">Nicoletella semolina</name>
    <dbReference type="NCBI Taxonomy" id="271160"/>
    <lineage>
        <taxon>Bacteria</taxon>
        <taxon>Pseudomonadati</taxon>
        <taxon>Pseudomonadota</taxon>
        <taxon>Gammaproteobacteria</taxon>
        <taxon>Pasteurellales</taxon>
        <taxon>Pasteurellaceae</taxon>
        <taxon>Nicoletella</taxon>
    </lineage>
</organism>
<dbReference type="GO" id="GO:0045948">
    <property type="term" value="P:positive regulation of translational initiation"/>
    <property type="evidence" value="ECO:0007669"/>
    <property type="project" value="UniProtKB-UniRule"/>
</dbReference>
<keyword evidence="8" id="KW-1185">Reference proteome</keyword>
<dbReference type="AlphaFoldDB" id="A0A4R2N894"/>
<dbReference type="EMBL" id="SLXJ01000007">
    <property type="protein sequence ID" value="TCP17138.1"/>
    <property type="molecule type" value="Genomic_DNA"/>
</dbReference>
<reference evidence="7 8" key="1">
    <citation type="submission" date="2019-03" db="EMBL/GenBank/DDBJ databases">
        <title>Genomic Encyclopedia of Type Strains, Phase IV (KMG-IV): sequencing the most valuable type-strain genomes for metagenomic binning, comparative biology and taxonomic classification.</title>
        <authorList>
            <person name="Goeker M."/>
        </authorList>
    </citation>
    <scope>NUCLEOTIDE SEQUENCE [LARGE SCALE GENOMIC DNA]</scope>
    <source>
        <strain evidence="7 8">DSM 16380</strain>
    </source>
</reference>
<keyword evidence="5 6" id="KW-0010">Activator</keyword>
<dbReference type="NCBIfam" id="TIGR00202">
    <property type="entry name" value="csrA"/>
    <property type="match status" value="1"/>
</dbReference>
<evidence type="ECO:0000256" key="2">
    <source>
        <dbReference type="ARBA" id="ARBA00022491"/>
    </source>
</evidence>
<dbReference type="SUPFAM" id="SSF117130">
    <property type="entry name" value="CsrA-like"/>
    <property type="match status" value="1"/>
</dbReference>
<keyword evidence="1 6" id="KW-0963">Cytoplasm</keyword>
<evidence type="ECO:0000313" key="7">
    <source>
        <dbReference type="EMBL" id="TCP17138.1"/>
    </source>
</evidence>
<comment type="function">
    <text evidence="6">A key translational regulator that binds mRNA to regulate translation initiation and/or mRNA stability. Mediates global changes in gene expression, shifting from rapid growth to stress survival by linking envelope stress, the stringent response and the catabolite repression systems. Usually binds in the 5'-UTR; binding at or near the Shine-Dalgarno sequence prevents ribosome-binding, repressing translation, binding elsewhere in the 5'-UTR can activate translation and/or stabilize the mRNA. Its function is antagonized by small RNA(s).</text>
</comment>
<evidence type="ECO:0000256" key="3">
    <source>
        <dbReference type="ARBA" id="ARBA00022845"/>
    </source>
</evidence>
<keyword evidence="4 6" id="KW-0694">RNA-binding</keyword>
<dbReference type="Gene3D" id="2.60.40.4380">
    <property type="entry name" value="Translational regulator CsrA"/>
    <property type="match status" value="1"/>
</dbReference>
<comment type="caution">
    <text evidence="7">The sequence shown here is derived from an EMBL/GenBank/DDBJ whole genome shotgun (WGS) entry which is preliminary data.</text>
</comment>
<evidence type="ECO:0000256" key="5">
    <source>
        <dbReference type="ARBA" id="ARBA00023159"/>
    </source>
</evidence>
<dbReference type="OrthoDB" id="9809061at2"/>
<name>A0A4R2N894_9PAST</name>
<dbReference type="Proteomes" id="UP000295537">
    <property type="component" value="Unassembled WGS sequence"/>
</dbReference>
<comment type="subunit">
    <text evidence="6">Homodimer; the beta-strands of each monomer intercalate to form a hydrophobic core, while the alpha-helices form wings that extend away from the core.</text>
</comment>
<keyword evidence="2 6" id="KW-0678">Repressor</keyword>
<dbReference type="InterPro" id="IPR003751">
    <property type="entry name" value="CsrA"/>
</dbReference>
<dbReference type="NCBIfam" id="NF002469">
    <property type="entry name" value="PRK01712.1"/>
    <property type="match status" value="1"/>
</dbReference>
<dbReference type="GO" id="GO:0006109">
    <property type="term" value="P:regulation of carbohydrate metabolic process"/>
    <property type="evidence" value="ECO:0007669"/>
    <property type="project" value="UniProtKB-UniRule"/>
</dbReference>
<dbReference type="PANTHER" id="PTHR34984">
    <property type="entry name" value="CARBON STORAGE REGULATOR"/>
    <property type="match status" value="1"/>
</dbReference>
<comment type="subcellular location">
    <subcellularLocation>
        <location evidence="6">Cytoplasm</location>
    </subcellularLocation>
</comment>
<evidence type="ECO:0000313" key="8">
    <source>
        <dbReference type="Proteomes" id="UP000295537"/>
    </source>
</evidence>
<evidence type="ECO:0000256" key="4">
    <source>
        <dbReference type="ARBA" id="ARBA00022884"/>
    </source>
</evidence>
<dbReference type="HAMAP" id="MF_00167">
    <property type="entry name" value="CsrA"/>
    <property type="match status" value="1"/>
</dbReference>
<dbReference type="GO" id="GO:0045947">
    <property type="term" value="P:negative regulation of translational initiation"/>
    <property type="evidence" value="ECO:0007669"/>
    <property type="project" value="UniProtKB-UniRule"/>
</dbReference>
<proteinExistence type="inferred from homology"/>
<keyword evidence="3 6" id="KW-0810">Translation regulation</keyword>
<evidence type="ECO:0000256" key="6">
    <source>
        <dbReference type="HAMAP-Rule" id="MF_00167"/>
    </source>
</evidence>
<dbReference type="InterPro" id="IPR036107">
    <property type="entry name" value="CsrA_sf"/>
</dbReference>
<sequence length="67" mass="7402">MLILTRKSGERLLIGENVEITVLSVRGNQVKLGVNAPKDIAVYREEIRPQIQHSASASSENVSLEED</sequence>
<dbReference type="FunFam" id="2.60.40.4380:FF:000002">
    <property type="entry name" value="Translational regulator CsrA"/>
    <property type="match status" value="1"/>
</dbReference>
<protein>
    <recommendedName>
        <fullName evidence="6">Translational regulator CsrA</fullName>
    </recommendedName>
    <alternativeName>
        <fullName evidence="6">Carbon storage regulator</fullName>
    </alternativeName>
</protein>
<dbReference type="Pfam" id="PF02599">
    <property type="entry name" value="CsrA"/>
    <property type="match status" value="1"/>
</dbReference>
<dbReference type="GO" id="GO:0006402">
    <property type="term" value="P:mRNA catabolic process"/>
    <property type="evidence" value="ECO:0007669"/>
    <property type="project" value="InterPro"/>
</dbReference>
<dbReference type="PANTHER" id="PTHR34984:SF1">
    <property type="entry name" value="CARBON STORAGE REGULATOR"/>
    <property type="match status" value="1"/>
</dbReference>
<accession>A0A4R2N894</accession>